<dbReference type="InterPro" id="IPR011205">
    <property type="entry name" value="UCP015417_vWA"/>
</dbReference>
<dbReference type="AlphaFoldDB" id="A0A8X8A455"/>
<feature type="region of interest" description="Disordered" evidence="1">
    <location>
        <begin position="1"/>
        <end position="31"/>
    </location>
</feature>
<feature type="region of interest" description="Disordered" evidence="1">
    <location>
        <begin position="172"/>
        <end position="217"/>
    </location>
</feature>
<reference evidence="4" key="1">
    <citation type="journal article" date="2020" name="bioRxiv">
        <title>Hybrid origin of Populus tomentosa Carr. identified through genome sequencing and phylogenomic analysis.</title>
        <authorList>
            <person name="An X."/>
            <person name="Gao K."/>
            <person name="Chen Z."/>
            <person name="Li J."/>
            <person name="Yang X."/>
            <person name="Yang X."/>
            <person name="Zhou J."/>
            <person name="Guo T."/>
            <person name="Zhao T."/>
            <person name="Huang S."/>
            <person name="Miao D."/>
            <person name="Khan W.U."/>
            <person name="Rao P."/>
            <person name="Ye M."/>
            <person name="Lei B."/>
            <person name="Liao W."/>
            <person name="Wang J."/>
            <person name="Ji L."/>
            <person name="Li Y."/>
            <person name="Guo B."/>
            <person name="Mustafa N.S."/>
            <person name="Li S."/>
            <person name="Yun Q."/>
            <person name="Keller S.R."/>
            <person name="Mao J."/>
            <person name="Zhang R."/>
            <person name="Strauss S.H."/>
        </authorList>
    </citation>
    <scope>NUCLEOTIDE SEQUENCE</scope>
    <source>
        <strain evidence="4">GM15</strain>
        <tissue evidence="4">Leaf</tissue>
    </source>
</reference>
<dbReference type="PIRSF" id="PIRSF015417">
    <property type="entry name" value="T31B5_30_vWA"/>
    <property type="match status" value="1"/>
</dbReference>
<sequence>MASPSLLGPPEIKKPTPTPTPQQQASTTVRNPFVDLMVDNFNKTTVNQSPRMGYTENMSATFLSSGNPCLDLFFHVVPNTPPESLEKRLHSAWNHNPLTTLKLICNLRGVRGTGKSDKEGFYTSAIWLHNNHPKTLACNIPSMADFGYFKDLPEILYRLLEGPDVRKIQKQEWRQRKGRKTGRRAGFKIGQPKTLAPFQRKKKKPTNAKSSRNAGPSIPIHIRIQNEKRRAEMEKENASIARKERRAAMAKKVIERYSHDPDYRFLYEGVSDFFAGCLKTDMQHLNSSNTTKVSLAAKWCPSIDSSFDRSTLLCESIARKVFPRESYPEYEGIEEAHYAYRVRDRLRKEVLVPLRKVLELPEVYIGANRWDSIPYNRVASVAMKFYKKKFLKHDAERFKGYLEDVKAGKTKIAAGALLPHEIIESLNDDDGGEVAELQWKRIVDDLLQKGKMKNCIAVCDVSGSMSGTPMEVSVALGLLVSELCEEPWKGKLITFSQNAMLQMVEGDSLLQKTEFVRSMEWGMNTNFQKVFDLILQVAVNGNLREDQMIKRVFVFSDMEFDQASCNPWETDYQVIARKFTEKGYGNVIPEIVFWNLRDSRATPVPGTQKGVALVSGFSKNLMKLFLDGDGEISPEAVMKEAIAGEEYQKLQSTSQGGGDHGYQVTNKSTGRIIDLERVEMEKMNASIARKERWAAMANKVIERFYQKLIVRKFTEKGYGNVIPEIVFWNLRDSELL</sequence>
<feature type="compositionally biased region" description="Basic residues" evidence="1">
    <location>
        <begin position="176"/>
        <end position="186"/>
    </location>
</feature>
<feature type="domain" description="DUF2828" evidence="2">
    <location>
        <begin position="55"/>
        <end position="452"/>
    </location>
</feature>
<dbReference type="PANTHER" id="PTHR31373:SF17">
    <property type="entry name" value="OS06G0652100 PROTEIN"/>
    <property type="match status" value="1"/>
</dbReference>
<dbReference type="InterPro" id="IPR058580">
    <property type="entry name" value="DUF2828"/>
</dbReference>
<accession>A0A8X8A455</accession>
<evidence type="ECO:0000259" key="2">
    <source>
        <dbReference type="Pfam" id="PF11443"/>
    </source>
</evidence>
<keyword evidence="5" id="KW-1185">Reference proteome</keyword>
<feature type="domain" description="DUF7788" evidence="3">
    <location>
        <begin position="454"/>
        <end position="646"/>
    </location>
</feature>
<name>A0A8X8A455_POPTO</name>
<dbReference type="Pfam" id="PF25043">
    <property type="entry name" value="DUF7788"/>
    <property type="match status" value="1"/>
</dbReference>
<dbReference type="Proteomes" id="UP000886885">
    <property type="component" value="Chromosome 3D"/>
</dbReference>
<dbReference type="EMBL" id="JAAWWB010000006">
    <property type="protein sequence ID" value="KAG6781366.1"/>
    <property type="molecule type" value="Genomic_DNA"/>
</dbReference>
<dbReference type="OrthoDB" id="1149618at2759"/>
<gene>
    <name evidence="4" type="ORF">POTOM_014265</name>
</gene>
<proteinExistence type="predicted"/>
<protein>
    <submittedName>
        <fullName evidence="4">Uncharacterized protein</fullName>
    </submittedName>
</protein>
<organism evidence="4 5">
    <name type="scientific">Populus tomentosa</name>
    <name type="common">Chinese white poplar</name>
    <dbReference type="NCBI Taxonomy" id="118781"/>
    <lineage>
        <taxon>Eukaryota</taxon>
        <taxon>Viridiplantae</taxon>
        <taxon>Streptophyta</taxon>
        <taxon>Embryophyta</taxon>
        <taxon>Tracheophyta</taxon>
        <taxon>Spermatophyta</taxon>
        <taxon>Magnoliopsida</taxon>
        <taxon>eudicotyledons</taxon>
        <taxon>Gunneridae</taxon>
        <taxon>Pentapetalae</taxon>
        <taxon>rosids</taxon>
        <taxon>fabids</taxon>
        <taxon>Malpighiales</taxon>
        <taxon>Salicaceae</taxon>
        <taxon>Saliceae</taxon>
        <taxon>Populus</taxon>
    </lineage>
</organism>
<evidence type="ECO:0000256" key="1">
    <source>
        <dbReference type="SAM" id="MobiDB-lite"/>
    </source>
</evidence>
<evidence type="ECO:0000259" key="3">
    <source>
        <dbReference type="Pfam" id="PF25043"/>
    </source>
</evidence>
<comment type="caution">
    <text evidence="4">The sequence shown here is derived from an EMBL/GenBank/DDBJ whole genome shotgun (WGS) entry which is preliminary data.</text>
</comment>
<dbReference type="InterPro" id="IPR056690">
    <property type="entry name" value="DUF7788"/>
</dbReference>
<evidence type="ECO:0000313" key="5">
    <source>
        <dbReference type="Proteomes" id="UP000886885"/>
    </source>
</evidence>
<dbReference type="Pfam" id="PF11443">
    <property type="entry name" value="DUF2828"/>
    <property type="match status" value="1"/>
</dbReference>
<evidence type="ECO:0000313" key="4">
    <source>
        <dbReference type="EMBL" id="KAG6781366.1"/>
    </source>
</evidence>
<dbReference type="PANTHER" id="PTHR31373">
    <property type="entry name" value="OS06G0652100 PROTEIN"/>
    <property type="match status" value="1"/>
</dbReference>